<dbReference type="Proteomes" id="UP001176961">
    <property type="component" value="Unassembled WGS sequence"/>
</dbReference>
<name>A0AA36HFC0_CYLNA</name>
<sequence>MISGEVAFVNDTACEASSCLSEEKSKDNSCNPPKSENEVWEGIGIRNRGIDEEMYVGLRDAEPGKTPDNGDLSANRQISVRLKSTVARRISIFGRDSLGKIPYSGND</sequence>
<protein>
    <submittedName>
        <fullName evidence="1">Uncharacterized protein</fullName>
    </submittedName>
</protein>
<evidence type="ECO:0000313" key="2">
    <source>
        <dbReference type="Proteomes" id="UP001176961"/>
    </source>
</evidence>
<keyword evidence="2" id="KW-1185">Reference proteome</keyword>
<gene>
    <name evidence="1" type="ORF">CYNAS_LOCUS21757</name>
</gene>
<proteinExistence type="predicted"/>
<reference evidence="1" key="1">
    <citation type="submission" date="2023-07" db="EMBL/GenBank/DDBJ databases">
        <authorList>
            <consortium name="CYATHOMIX"/>
        </authorList>
    </citation>
    <scope>NUCLEOTIDE SEQUENCE</scope>
    <source>
        <strain evidence="1">N/A</strain>
    </source>
</reference>
<dbReference type="AlphaFoldDB" id="A0AA36HFC0"/>
<accession>A0AA36HFC0</accession>
<comment type="caution">
    <text evidence="1">The sequence shown here is derived from an EMBL/GenBank/DDBJ whole genome shotgun (WGS) entry which is preliminary data.</text>
</comment>
<evidence type="ECO:0000313" key="1">
    <source>
        <dbReference type="EMBL" id="CAJ0609774.1"/>
    </source>
</evidence>
<dbReference type="EMBL" id="CATQJL010000326">
    <property type="protein sequence ID" value="CAJ0609774.1"/>
    <property type="molecule type" value="Genomic_DNA"/>
</dbReference>
<organism evidence="1 2">
    <name type="scientific">Cylicocyclus nassatus</name>
    <name type="common">Nematode worm</name>
    <dbReference type="NCBI Taxonomy" id="53992"/>
    <lineage>
        <taxon>Eukaryota</taxon>
        <taxon>Metazoa</taxon>
        <taxon>Ecdysozoa</taxon>
        <taxon>Nematoda</taxon>
        <taxon>Chromadorea</taxon>
        <taxon>Rhabditida</taxon>
        <taxon>Rhabditina</taxon>
        <taxon>Rhabditomorpha</taxon>
        <taxon>Strongyloidea</taxon>
        <taxon>Strongylidae</taxon>
        <taxon>Cylicocyclus</taxon>
    </lineage>
</organism>